<evidence type="ECO:0000256" key="12">
    <source>
        <dbReference type="SAM" id="Coils"/>
    </source>
</evidence>
<feature type="transmembrane region" description="Helical" evidence="14">
    <location>
        <begin position="130"/>
        <end position="152"/>
    </location>
</feature>
<dbReference type="GO" id="GO:0006915">
    <property type="term" value="P:apoptotic process"/>
    <property type="evidence" value="ECO:0007669"/>
    <property type="project" value="UniProtKB-KW"/>
</dbReference>
<keyword evidence="6" id="KW-0256">Endoplasmic reticulum</keyword>
<evidence type="ECO:0000256" key="11">
    <source>
        <dbReference type="ARBA" id="ARBA00023136"/>
    </source>
</evidence>
<evidence type="ECO:0000256" key="10">
    <source>
        <dbReference type="ARBA" id="ARBA00023054"/>
    </source>
</evidence>
<feature type="compositionally biased region" description="Basic and acidic residues" evidence="13">
    <location>
        <begin position="351"/>
        <end position="375"/>
    </location>
</feature>
<feature type="transmembrane region" description="Helical" evidence="14">
    <location>
        <begin position="172"/>
        <end position="192"/>
    </location>
</feature>
<dbReference type="InterPro" id="IPR040463">
    <property type="entry name" value="BAP29/BAP31_N"/>
</dbReference>
<keyword evidence="3" id="KW-0813">Transport</keyword>
<feature type="domain" description="Bap31/Bap29 cytoplasmic coiled-coil" evidence="16">
    <location>
        <begin position="303"/>
        <end position="359"/>
    </location>
</feature>
<comment type="subcellular location">
    <subcellularLocation>
        <location evidence="1">Endoplasmic reticulum membrane</location>
        <topology evidence="1">Multi-pass membrane protein</topology>
    </subcellularLocation>
</comment>
<dbReference type="STRING" id="33528.ENSGAFP00000032633"/>
<dbReference type="PANTHER" id="PTHR12701">
    <property type="entry name" value="BCR-ASSOCIATED PROTEIN, BAP"/>
    <property type="match status" value="1"/>
</dbReference>
<dbReference type="GO" id="GO:0005789">
    <property type="term" value="C:endoplasmic reticulum membrane"/>
    <property type="evidence" value="ECO:0007669"/>
    <property type="project" value="UniProtKB-SubCell"/>
</dbReference>
<evidence type="ECO:0000256" key="9">
    <source>
        <dbReference type="ARBA" id="ARBA00022989"/>
    </source>
</evidence>
<evidence type="ECO:0000259" key="15">
    <source>
        <dbReference type="Pfam" id="PF05529"/>
    </source>
</evidence>
<dbReference type="GO" id="GO:0006886">
    <property type="term" value="P:intracellular protein transport"/>
    <property type="evidence" value="ECO:0007669"/>
    <property type="project" value="InterPro"/>
</dbReference>
<evidence type="ECO:0000256" key="1">
    <source>
        <dbReference type="ARBA" id="ARBA00004477"/>
    </source>
</evidence>
<comment type="caution">
    <text evidence="17">The sequence shown here is derived from an EMBL/GenBank/DDBJ whole genome shotgun (WGS) entry which is preliminary data.</text>
</comment>
<dbReference type="Proteomes" id="UP000250572">
    <property type="component" value="Unassembled WGS sequence"/>
</dbReference>
<evidence type="ECO:0000256" key="5">
    <source>
        <dbReference type="ARBA" id="ARBA00022703"/>
    </source>
</evidence>
<keyword evidence="18" id="KW-1185">Reference proteome</keyword>
<accession>A0A315VNR7</accession>
<evidence type="ECO:0000259" key="16">
    <source>
        <dbReference type="Pfam" id="PF18035"/>
    </source>
</evidence>
<evidence type="ECO:0000256" key="14">
    <source>
        <dbReference type="SAM" id="Phobius"/>
    </source>
</evidence>
<feature type="compositionally biased region" description="Basic and acidic residues" evidence="13">
    <location>
        <begin position="390"/>
        <end position="404"/>
    </location>
</feature>
<sequence>MALIGTMARCFCKQEDAGTAVSLSTRLVSGTAEKIDVGILRQARILMGLLDGGSQDAMAMTECQLLWIFTHKRIRRRRTEKKFTNGTWTPLTQPGLKALSLYQWVCVPAISHRQDLMESLKLNIAMTLQWTAVAFFLYAEIVFNLILCIPFISAHRWHLVFNWRIWSWLSPYWNKFFFAMIMALVVLFCDAIREVQKYSGPEPMHDAQANPNLYDHVHMKLFRAQRNLYICGFSLFLWLVMRRIVTLLNQIAETSVNTAGLQAQMENAFKTAEKHQEDNQILKTVLLEREQSTLITNNQLTLEIEKLQSQLKAAEEAVRRSDAEVEAMKKQAKGLAHEYDRLLREHYQLQKHEARRSAKRDDEGTEDRQSQEVRKHSVTTVSEYWQRLGQEPERNGGQERDSASHKVPQPPCSYPAGILRGNEGSEEGLSPALDDSNELTGHGESWLVEFSEALMVVSIL</sequence>
<evidence type="ECO:0000256" key="2">
    <source>
        <dbReference type="ARBA" id="ARBA00007956"/>
    </source>
</evidence>
<evidence type="ECO:0000313" key="18">
    <source>
        <dbReference type="Proteomes" id="UP000250572"/>
    </source>
</evidence>
<feature type="transmembrane region" description="Helical" evidence="14">
    <location>
        <begin position="228"/>
        <end position="245"/>
    </location>
</feature>
<dbReference type="InterPro" id="IPR041672">
    <property type="entry name" value="Bap31/Bap29_C"/>
</dbReference>
<keyword evidence="10 12" id="KW-0175">Coiled coil</keyword>
<dbReference type="Pfam" id="PF05529">
    <property type="entry name" value="Bap31"/>
    <property type="match status" value="1"/>
</dbReference>
<keyword evidence="9 14" id="KW-1133">Transmembrane helix</keyword>
<dbReference type="PANTHER" id="PTHR12701:SF5">
    <property type="entry name" value="B-CELL RECEPTOR-ASSOCIATED PROTEIN 29"/>
    <property type="match status" value="1"/>
</dbReference>
<proteinExistence type="inferred from homology"/>
<evidence type="ECO:0000313" key="17">
    <source>
        <dbReference type="EMBL" id="PWA24814.1"/>
    </source>
</evidence>
<dbReference type="Gene3D" id="1.20.5.110">
    <property type="match status" value="1"/>
</dbReference>
<dbReference type="InterPro" id="IPR008417">
    <property type="entry name" value="BAP29/BAP31"/>
</dbReference>
<keyword evidence="7" id="KW-0931">ER-Golgi transport</keyword>
<comment type="similarity">
    <text evidence="2">Belongs to the BCAP29/BCAP31 family.</text>
</comment>
<feature type="domain" description="BAP29/BAP31 transmembrane" evidence="15">
    <location>
        <begin position="126"/>
        <end position="257"/>
    </location>
</feature>
<keyword evidence="8" id="KW-0653">Protein transport</keyword>
<evidence type="ECO:0000256" key="13">
    <source>
        <dbReference type="SAM" id="MobiDB-lite"/>
    </source>
</evidence>
<reference evidence="17 18" key="1">
    <citation type="journal article" date="2018" name="G3 (Bethesda)">
        <title>A High-Quality Reference Genome for the Invasive Mosquitofish Gambusia affinis Using a Chicago Library.</title>
        <authorList>
            <person name="Hoffberg S.L."/>
            <person name="Troendle N.J."/>
            <person name="Glenn T.C."/>
            <person name="Mahmud O."/>
            <person name="Louha S."/>
            <person name="Chalopin D."/>
            <person name="Bennetzen J.L."/>
            <person name="Mauricio R."/>
        </authorList>
    </citation>
    <scope>NUCLEOTIDE SEQUENCE [LARGE SCALE GENOMIC DNA]</scope>
    <source>
        <strain evidence="17">NE01/NJP1002.9</strain>
        <tissue evidence="17">Muscle</tissue>
    </source>
</reference>
<dbReference type="GO" id="GO:0006888">
    <property type="term" value="P:endoplasmic reticulum to Golgi vesicle-mediated transport"/>
    <property type="evidence" value="ECO:0007669"/>
    <property type="project" value="TreeGrafter"/>
</dbReference>
<evidence type="ECO:0000256" key="7">
    <source>
        <dbReference type="ARBA" id="ARBA00022892"/>
    </source>
</evidence>
<evidence type="ECO:0000256" key="4">
    <source>
        <dbReference type="ARBA" id="ARBA00022692"/>
    </source>
</evidence>
<dbReference type="Pfam" id="PF18035">
    <property type="entry name" value="Bap31_Bap29_C"/>
    <property type="match status" value="1"/>
</dbReference>
<evidence type="ECO:0000256" key="6">
    <source>
        <dbReference type="ARBA" id="ARBA00022824"/>
    </source>
</evidence>
<keyword evidence="11 14" id="KW-0472">Membrane</keyword>
<dbReference type="GO" id="GO:0070973">
    <property type="term" value="P:protein localization to endoplasmic reticulum exit site"/>
    <property type="evidence" value="ECO:0007669"/>
    <property type="project" value="TreeGrafter"/>
</dbReference>
<organism evidence="17 18">
    <name type="scientific">Gambusia affinis</name>
    <name type="common">Western mosquitofish</name>
    <name type="synonym">Heterandria affinis</name>
    <dbReference type="NCBI Taxonomy" id="33528"/>
    <lineage>
        <taxon>Eukaryota</taxon>
        <taxon>Metazoa</taxon>
        <taxon>Chordata</taxon>
        <taxon>Craniata</taxon>
        <taxon>Vertebrata</taxon>
        <taxon>Euteleostomi</taxon>
        <taxon>Actinopterygii</taxon>
        <taxon>Neopterygii</taxon>
        <taxon>Teleostei</taxon>
        <taxon>Neoteleostei</taxon>
        <taxon>Acanthomorphata</taxon>
        <taxon>Ovalentaria</taxon>
        <taxon>Atherinomorphae</taxon>
        <taxon>Cyprinodontiformes</taxon>
        <taxon>Poeciliidae</taxon>
        <taxon>Poeciliinae</taxon>
        <taxon>Gambusia</taxon>
    </lineage>
</organism>
<keyword evidence="5" id="KW-0053">Apoptosis</keyword>
<gene>
    <name evidence="17" type="ORF">CCH79_00010193</name>
</gene>
<dbReference type="AlphaFoldDB" id="A0A315VNR7"/>
<keyword evidence="4 14" id="KW-0812">Transmembrane</keyword>
<protein>
    <recommendedName>
        <fullName evidence="19">Endoplasmic reticulum transmembrane protein</fullName>
    </recommendedName>
</protein>
<evidence type="ECO:0008006" key="19">
    <source>
        <dbReference type="Google" id="ProtNLM"/>
    </source>
</evidence>
<feature type="coiled-coil region" evidence="12">
    <location>
        <begin position="297"/>
        <end position="345"/>
    </location>
</feature>
<name>A0A315VNR7_GAMAF</name>
<dbReference type="FunFam" id="1.20.5.110:FF:000011">
    <property type="entry name" value="B-cell receptor-associated protein 29"/>
    <property type="match status" value="1"/>
</dbReference>
<evidence type="ECO:0000256" key="3">
    <source>
        <dbReference type="ARBA" id="ARBA00022448"/>
    </source>
</evidence>
<dbReference type="EMBL" id="NHOQ01001396">
    <property type="protein sequence ID" value="PWA24814.1"/>
    <property type="molecule type" value="Genomic_DNA"/>
</dbReference>
<evidence type="ECO:0000256" key="8">
    <source>
        <dbReference type="ARBA" id="ARBA00022927"/>
    </source>
</evidence>
<feature type="region of interest" description="Disordered" evidence="13">
    <location>
        <begin position="351"/>
        <end position="437"/>
    </location>
</feature>